<evidence type="ECO:0000313" key="2">
    <source>
        <dbReference type="Ensembl" id="ENSELUP00000036118.2"/>
    </source>
</evidence>
<reference evidence="2" key="3">
    <citation type="submission" date="2025-08" db="UniProtKB">
        <authorList>
            <consortium name="Ensembl"/>
        </authorList>
    </citation>
    <scope>IDENTIFICATION</scope>
</reference>
<dbReference type="PANTHER" id="PTHR28577:SF1">
    <property type="entry name" value="CENTROMERE PROTEIN P"/>
    <property type="match status" value="1"/>
</dbReference>
<dbReference type="PANTHER" id="PTHR28577">
    <property type="entry name" value="CENTROMERE PROTEIN P"/>
    <property type="match status" value="1"/>
</dbReference>
<keyword evidence="1" id="KW-0175">Coiled coil</keyword>
<dbReference type="AlphaFoldDB" id="A0A3P9A663"/>
<sequence length="289" mass="32387">MNNHLGVYETHIKVLQEEIAALQCQKEKNDRELTIHIGGSMKDALLSMAGRETGAKTGNSLRDIRAHLTAEIKELEEDLVRQTKMNGIVLTNCSVKTLEKNSRKMVQQYRLAGHCSLLGFQVEIEVTDVQEDAAVVTTITVLNIIMDTTECKEFGKFVSGVEENRDLLLFFRTLRRFSDRCDDRHRTFQHFQKLYPGVVSLPGGCRSEIMLIQSPKLPGCSLTLSWTIEVSSGGEVTPRLDLVSKMPEQALQFDSRMAIENAPDAFQCLLRVLGVEASIQALIQSVSQF</sequence>
<feature type="coiled-coil region" evidence="1">
    <location>
        <begin position="58"/>
        <end position="85"/>
    </location>
</feature>
<dbReference type="OMA" id="TYAEWYE"/>
<evidence type="ECO:0000256" key="1">
    <source>
        <dbReference type="SAM" id="Coils"/>
    </source>
</evidence>
<protein>
    <recommendedName>
        <fullName evidence="4">Centromere protein P</fullName>
    </recommendedName>
</protein>
<keyword evidence="3" id="KW-1185">Reference proteome</keyword>
<dbReference type="STRING" id="8010.ENSELUP00000036118"/>
<dbReference type="FunCoup" id="A0A3P9A663">
    <property type="interactions" value="465"/>
</dbReference>
<evidence type="ECO:0000313" key="3">
    <source>
        <dbReference type="Proteomes" id="UP000265140"/>
    </source>
</evidence>
<proteinExistence type="predicted"/>
<dbReference type="Bgee" id="ENSELUG00000015340">
    <property type="expression patterns" value="Expressed in mesonephros and 15 other cell types or tissues"/>
</dbReference>
<dbReference type="OrthoDB" id="5976950at2759"/>
<reference evidence="2" key="4">
    <citation type="submission" date="2025-09" db="UniProtKB">
        <authorList>
            <consortium name="Ensembl"/>
        </authorList>
    </citation>
    <scope>IDENTIFICATION</scope>
</reference>
<dbReference type="Pfam" id="PF13096">
    <property type="entry name" value="CENP-P"/>
    <property type="match status" value="1"/>
</dbReference>
<name>A0A3P9A663_ESOLU</name>
<reference evidence="3" key="1">
    <citation type="journal article" date="2014" name="PLoS ONE">
        <title>The genome and linkage map of the northern pike (Esox lucius): conserved synteny revealed between the salmonid sister group and the Neoteleostei.</title>
        <authorList>
            <person name="Rondeau E.B."/>
            <person name="Minkley D.R."/>
            <person name="Leong J.S."/>
            <person name="Messmer A.M."/>
            <person name="Jantzen J.R."/>
            <person name="von Schalburg K.R."/>
            <person name="Lemon C."/>
            <person name="Bird N.H."/>
            <person name="Koop B.F."/>
        </authorList>
    </citation>
    <scope>NUCLEOTIDE SEQUENCE</scope>
</reference>
<reference evidence="2" key="2">
    <citation type="submission" date="2020-02" db="EMBL/GenBank/DDBJ databases">
        <title>Esox lucius (northern pike) genome, fEsoLuc1, primary haplotype.</title>
        <authorList>
            <person name="Myers G."/>
            <person name="Karagic N."/>
            <person name="Meyer A."/>
            <person name="Pippel M."/>
            <person name="Reichard M."/>
            <person name="Winkler S."/>
            <person name="Tracey A."/>
            <person name="Sims Y."/>
            <person name="Howe K."/>
            <person name="Rhie A."/>
            <person name="Formenti G."/>
            <person name="Durbin R."/>
            <person name="Fedrigo O."/>
            <person name="Jarvis E.D."/>
        </authorList>
    </citation>
    <scope>NUCLEOTIDE SEQUENCE [LARGE SCALE GENOMIC DNA]</scope>
</reference>
<dbReference type="GO" id="GO:0005634">
    <property type="term" value="C:nucleus"/>
    <property type="evidence" value="ECO:0007669"/>
    <property type="project" value="TreeGrafter"/>
</dbReference>
<dbReference type="GO" id="GO:0034080">
    <property type="term" value="P:CENP-A containing chromatin assembly"/>
    <property type="evidence" value="ECO:0007669"/>
    <property type="project" value="InterPro"/>
</dbReference>
<gene>
    <name evidence="2" type="primary">CENPP</name>
</gene>
<dbReference type="InterPro" id="IPR027801">
    <property type="entry name" value="CENP-P"/>
</dbReference>
<feature type="coiled-coil region" evidence="1">
    <location>
        <begin position="5"/>
        <end position="32"/>
    </location>
</feature>
<dbReference type="InParanoid" id="A0A3P9A663"/>
<dbReference type="GO" id="GO:0000775">
    <property type="term" value="C:chromosome, centromeric region"/>
    <property type="evidence" value="ECO:0007669"/>
    <property type="project" value="InterPro"/>
</dbReference>
<dbReference type="Proteomes" id="UP000265140">
    <property type="component" value="Chromosome 2"/>
</dbReference>
<evidence type="ECO:0008006" key="4">
    <source>
        <dbReference type="Google" id="ProtNLM"/>
    </source>
</evidence>
<dbReference type="Ensembl" id="ENSELUT00000039336.3">
    <property type="protein sequence ID" value="ENSELUP00000036118.2"/>
    <property type="gene ID" value="ENSELUG00000015340.3"/>
</dbReference>
<organism evidence="2 3">
    <name type="scientific">Esox lucius</name>
    <name type="common">Northern pike</name>
    <dbReference type="NCBI Taxonomy" id="8010"/>
    <lineage>
        <taxon>Eukaryota</taxon>
        <taxon>Metazoa</taxon>
        <taxon>Chordata</taxon>
        <taxon>Craniata</taxon>
        <taxon>Vertebrata</taxon>
        <taxon>Euteleostomi</taxon>
        <taxon>Actinopterygii</taxon>
        <taxon>Neopterygii</taxon>
        <taxon>Teleostei</taxon>
        <taxon>Protacanthopterygii</taxon>
        <taxon>Esociformes</taxon>
        <taxon>Esocidae</taxon>
        <taxon>Esox</taxon>
    </lineage>
</organism>
<dbReference type="GeneTree" id="ENSGT00390000011897"/>
<accession>A0A3P9A663</accession>